<dbReference type="PANTHER" id="PTHR33427">
    <property type="entry name" value="HNH ENDONUCLEASE"/>
    <property type="match status" value="1"/>
</dbReference>
<feature type="compositionally biased region" description="Basic and acidic residues" evidence="2">
    <location>
        <begin position="504"/>
        <end position="514"/>
    </location>
</feature>
<proteinExistence type="predicted"/>
<accession>A0A3S3Q1D8</accession>
<gene>
    <name evidence="3" type="ORF">CKAN_00593900</name>
</gene>
<sequence>MDRGGGVMETRSSFTEEEISINEGLGYPKAYAKLCRNPHLFNPYYCGPPSTFIPYSLQKQHAFRAKELDHMFPIIDPDIKPSANLRNYASILWKQLDHLGNAGFDPTKFRVDPYGNVLYIHADSGSPLSWDICHWFPCSRGGMTVPSNLRVLQWQVGRKMQNKLEFLVPWWDLQLGVSVNQFLSVFASKNSDFRSRAFSFLFIDGETEELNASQSVDSHRFPQHFIEAKRQVGLAPAAIVSLHNDFDTSTLKSLDLNRPLRSNSPAAAARKFSVEDNEAICMAVQQYGMNASKENEKLDMGNNQYAVIAIERNSLKHKKETEKKQEEKYILEDALIELKQRTEEEQLAIQNLESVLLKYRRKAEKFRKLAEEQSSYKVVLEKMIRDAMHQSVIYKEQIRLNQAANRTLMAKLEAQRAISDSAERDFHRQLKKRDEIENQIGPYWEEQARKRSRMDDTLFQETRNKTIHFIPRPKARKTPNEDLDPLFAKYGTSLGQEQEEEEDMHPRNNVDVDRPEENENQSLIVLDNETQLDDGLRNFSTKYSYSQISHQRKTASPIPQSPLEGDNEEYARKIGKGNLDKWLQMLLENTCDNQCPDSPPQNTDELDNMDKIVQKLNLRNLQKVQIPKLETSKEVGTSQNDALAGGELLPKATGEFKRTKQQAKGADGEGCSKMFEESNISKVYSACSGDRGSEISEVGKEKGEINGKGRRPVMSENGGASRLIPSSPSVISRMRRGEDSMRKKPLVVSGDENVMTNRFFKTPIAQAIKKALKK</sequence>
<evidence type="ECO:0000256" key="2">
    <source>
        <dbReference type="SAM" id="MobiDB-lite"/>
    </source>
</evidence>
<comment type="caution">
    <text evidence="3">The sequence shown here is derived from an EMBL/GenBank/DDBJ whole genome shotgun (WGS) entry which is preliminary data.</text>
</comment>
<dbReference type="Proteomes" id="UP000283530">
    <property type="component" value="Unassembled WGS sequence"/>
</dbReference>
<name>A0A3S3Q1D8_9MAGN</name>
<evidence type="ECO:0000313" key="3">
    <source>
        <dbReference type="EMBL" id="RWR77452.1"/>
    </source>
</evidence>
<evidence type="ECO:0000256" key="1">
    <source>
        <dbReference type="SAM" id="Coils"/>
    </source>
</evidence>
<evidence type="ECO:0000313" key="4">
    <source>
        <dbReference type="Proteomes" id="UP000283530"/>
    </source>
</evidence>
<dbReference type="PANTHER" id="PTHR33427:SF2">
    <property type="entry name" value="TRICHOHYALIN"/>
    <property type="match status" value="1"/>
</dbReference>
<keyword evidence="4" id="KW-1185">Reference proteome</keyword>
<feature type="region of interest" description="Disordered" evidence="2">
    <location>
        <begin position="689"/>
        <end position="743"/>
    </location>
</feature>
<dbReference type="AlphaFoldDB" id="A0A3S3Q1D8"/>
<reference evidence="3 4" key="1">
    <citation type="journal article" date="2019" name="Nat. Plants">
        <title>Stout camphor tree genome fills gaps in understanding of flowering plant genome evolution.</title>
        <authorList>
            <person name="Chaw S.M."/>
            <person name="Liu Y.C."/>
            <person name="Wu Y.W."/>
            <person name="Wang H.Y."/>
            <person name="Lin C.I."/>
            <person name="Wu C.S."/>
            <person name="Ke H.M."/>
            <person name="Chang L.Y."/>
            <person name="Hsu C.Y."/>
            <person name="Yang H.T."/>
            <person name="Sudianto E."/>
            <person name="Hsu M.H."/>
            <person name="Wu K.P."/>
            <person name="Wang L.N."/>
            <person name="Leebens-Mack J.H."/>
            <person name="Tsai I.J."/>
        </authorList>
    </citation>
    <scope>NUCLEOTIDE SEQUENCE [LARGE SCALE GENOMIC DNA]</scope>
    <source>
        <strain evidence="4">cv. Chaw 1501</strain>
        <tissue evidence="3">Young leaves</tissue>
    </source>
</reference>
<organism evidence="3 4">
    <name type="scientific">Cinnamomum micranthum f. kanehirae</name>
    <dbReference type="NCBI Taxonomy" id="337451"/>
    <lineage>
        <taxon>Eukaryota</taxon>
        <taxon>Viridiplantae</taxon>
        <taxon>Streptophyta</taxon>
        <taxon>Embryophyta</taxon>
        <taxon>Tracheophyta</taxon>
        <taxon>Spermatophyta</taxon>
        <taxon>Magnoliopsida</taxon>
        <taxon>Magnoliidae</taxon>
        <taxon>Laurales</taxon>
        <taxon>Lauraceae</taxon>
        <taxon>Cinnamomum</taxon>
    </lineage>
</organism>
<feature type="region of interest" description="Disordered" evidence="2">
    <location>
        <begin position="495"/>
        <end position="514"/>
    </location>
</feature>
<protein>
    <submittedName>
        <fullName evidence="3">Uncharacterized protein</fullName>
    </submittedName>
</protein>
<dbReference type="OrthoDB" id="608866at2759"/>
<feature type="compositionally biased region" description="Basic and acidic residues" evidence="2">
    <location>
        <begin position="691"/>
        <end position="707"/>
    </location>
</feature>
<keyword evidence="1" id="KW-0175">Coiled coil</keyword>
<feature type="coiled-coil region" evidence="1">
    <location>
        <begin position="335"/>
        <end position="369"/>
    </location>
</feature>
<dbReference type="EMBL" id="QPKB01000002">
    <property type="protein sequence ID" value="RWR77452.1"/>
    <property type="molecule type" value="Genomic_DNA"/>
</dbReference>